<dbReference type="Proteomes" id="UP001648503">
    <property type="component" value="Unassembled WGS sequence"/>
</dbReference>
<proteinExistence type="predicted"/>
<sequence>MRFNALVVAAMVITSVNAHWREIFMSCLRGSCGSDEFHEYKPIENDSKCDRIMDELRTSQGKISDLNIVFWTQMPELYIIMERERHKGMNERHDTGKKDKEYSLKAEDSTRMD</sequence>
<organism evidence="3 4">
    <name type="scientific">Batrachochytrium salamandrivorans</name>
    <dbReference type="NCBI Taxonomy" id="1357716"/>
    <lineage>
        <taxon>Eukaryota</taxon>
        <taxon>Fungi</taxon>
        <taxon>Fungi incertae sedis</taxon>
        <taxon>Chytridiomycota</taxon>
        <taxon>Chytridiomycota incertae sedis</taxon>
        <taxon>Chytridiomycetes</taxon>
        <taxon>Rhizophydiales</taxon>
        <taxon>Rhizophydiales incertae sedis</taxon>
        <taxon>Batrachochytrium</taxon>
    </lineage>
</organism>
<evidence type="ECO:0000256" key="2">
    <source>
        <dbReference type="SAM" id="SignalP"/>
    </source>
</evidence>
<dbReference type="EMBL" id="JAFCIX010000450">
    <property type="protein sequence ID" value="KAH6589508.1"/>
    <property type="molecule type" value="Genomic_DNA"/>
</dbReference>
<accession>A0ABQ8EZS0</accession>
<evidence type="ECO:0000313" key="3">
    <source>
        <dbReference type="EMBL" id="KAH6589508.1"/>
    </source>
</evidence>
<evidence type="ECO:0000313" key="4">
    <source>
        <dbReference type="Proteomes" id="UP001648503"/>
    </source>
</evidence>
<name>A0ABQ8EZS0_9FUNG</name>
<feature type="region of interest" description="Disordered" evidence="1">
    <location>
        <begin position="88"/>
        <end position="113"/>
    </location>
</feature>
<reference evidence="3 4" key="1">
    <citation type="submission" date="2021-02" db="EMBL/GenBank/DDBJ databases">
        <title>Variation within the Batrachochytrium salamandrivorans European outbreak.</title>
        <authorList>
            <person name="Kelly M."/>
            <person name="Pasmans F."/>
            <person name="Shea T.P."/>
            <person name="Munoz J.F."/>
            <person name="Carranza S."/>
            <person name="Cuomo C.A."/>
            <person name="Martel A."/>
        </authorList>
    </citation>
    <scope>NUCLEOTIDE SEQUENCE [LARGE SCALE GENOMIC DNA]</scope>
    <source>
        <strain evidence="3 4">AMFP18/2</strain>
    </source>
</reference>
<comment type="caution">
    <text evidence="3">The sequence shown here is derived from an EMBL/GenBank/DDBJ whole genome shotgun (WGS) entry which is preliminary data.</text>
</comment>
<gene>
    <name evidence="3" type="ORF">BASA50_009990</name>
</gene>
<feature type="signal peptide" evidence="2">
    <location>
        <begin position="1"/>
        <end position="18"/>
    </location>
</feature>
<protein>
    <submittedName>
        <fullName evidence="3">Uncharacterized protein</fullName>
    </submittedName>
</protein>
<feature type="chain" id="PRO_5046340037" evidence="2">
    <location>
        <begin position="19"/>
        <end position="113"/>
    </location>
</feature>
<keyword evidence="4" id="KW-1185">Reference proteome</keyword>
<evidence type="ECO:0000256" key="1">
    <source>
        <dbReference type="SAM" id="MobiDB-lite"/>
    </source>
</evidence>
<keyword evidence="2" id="KW-0732">Signal</keyword>